<reference evidence="2" key="1">
    <citation type="journal article" date="2013" name="Science">
        <title>Gene transfer from bacteria and archaea facilitated evolution of an extremophilic eukaryote.</title>
        <authorList>
            <person name="Schonknecht G."/>
            <person name="Chen W.H."/>
            <person name="Ternes C.M."/>
            <person name="Barbier G.G."/>
            <person name="Shrestha R.P."/>
            <person name="Stanke M."/>
            <person name="Brautigam A."/>
            <person name="Baker B.J."/>
            <person name="Banfield J.F."/>
            <person name="Garavito R.M."/>
            <person name="Carr K."/>
            <person name="Wilkerson C."/>
            <person name="Rensing S.A."/>
            <person name="Gagneul D."/>
            <person name="Dickenson N.E."/>
            <person name="Oesterhelt C."/>
            <person name="Lercher M.J."/>
            <person name="Weber A.P."/>
        </authorList>
    </citation>
    <scope>NUCLEOTIDE SEQUENCE [LARGE SCALE GENOMIC DNA]</scope>
    <source>
        <strain evidence="2">074W</strain>
    </source>
</reference>
<gene>
    <name evidence="1" type="ORF">Gasu_54770</name>
</gene>
<evidence type="ECO:0000313" key="2">
    <source>
        <dbReference type="Proteomes" id="UP000030680"/>
    </source>
</evidence>
<keyword evidence="2" id="KW-1185">Reference proteome</keyword>
<sequence length="89" mass="10803">MLEVVIGTGHLKSSIALENMGLQTCYNTFRRKHSDFQDVKCPLLIYIYIDGRLWEDDSDWWWLGRTRLLWFKKEKRTLWTLYGTRDIME</sequence>
<evidence type="ECO:0000313" key="1">
    <source>
        <dbReference type="EMBL" id="EME26905.1"/>
    </source>
</evidence>
<dbReference type="RefSeq" id="XP_005703425.1">
    <property type="nucleotide sequence ID" value="XM_005703368.1"/>
</dbReference>
<dbReference type="GeneID" id="17085851"/>
<dbReference type="KEGG" id="gsl:Gasu_54770"/>
<dbReference type="Proteomes" id="UP000030680">
    <property type="component" value="Unassembled WGS sequence"/>
</dbReference>
<organism evidence="1 2">
    <name type="scientific">Galdieria sulphuraria</name>
    <name type="common">Red alga</name>
    <dbReference type="NCBI Taxonomy" id="130081"/>
    <lineage>
        <taxon>Eukaryota</taxon>
        <taxon>Rhodophyta</taxon>
        <taxon>Bangiophyceae</taxon>
        <taxon>Galdieriales</taxon>
        <taxon>Galdieriaceae</taxon>
        <taxon>Galdieria</taxon>
    </lineage>
</organism>
<proteinExistence type="predicted"/>
<name>M2WSR7_GALSU</name>
<accession>M2WSR7</accession>
<protein>
    <submittedName>
        <fullName evidence="1">Uncharacterized protein</fullName>
    </submittedName>
</protein>
<dbReference type="Gramene" id="EME26905">
    <property type="protein sequence ID" value="EME26905"/>
    <property type="gene ID" value="Gasu_54770"/>
</dbReference>
<dbReference type="EMBL" id="KB454540">
    <property type="protein sequence ID" value="EME26905.1"/>
    <property type="molecule type" value="Genomic_DNA"/>
</dbReference>
<dbReference type="AlphaFoldDB" id="M2WSR7"/>